<keyword evidence="9" id="KW-1185">Reference proteome</keyword>
<keyword evidence="6" id="KW-1133">Transmembrane helix</keyword>
<reference evidence="8 9" key="1">
    <citation type="submission" date="2023-10" db="EMBL/GenBank/DDBJ databases">
        <title>The complete genome sequence of Methanoculleus palmolei DSM 4273.</title>
        <authorList>
            <person name="Lai S.-J."/>
            <person name="You Y.-T."/>
            <person name="Chen S.-C."/>
        </authorList>
    </citation>
    <scope>NUCLEOTIDE SEQUENCE [LARGE SCALE GENOMIC DNA]</scope>
    <source>
        <strain evidence="8 9">DSM 4273</strain>
    </source>
</reference>
<comment type="subcellular location">
    <subcellularLocation>
        <location evidence="1">Endomembrane system</location>
    </subcellularLocation>
</comment>
<evidence type="ECO:0000256" key="1">
    <source>
        <dbReference type="ARBA" id="ARBA00004308"/>
    </source>
</evidence>
<organism evidence="8 9">
    <name type="scientific">Methanoculleus palmolei</name>
    <dbReference type="NCBI Taxonomy" id="72612"/>
    <lineage>
        <taxon>Archaea</taxon>
        <taxon>Methanobacteriati</taxon>
        <taxon>Methanobacteriota</taxon>
        <taxon>Stenosarchaea group</taxon>
        <taxon>Methanomicrobia</taxon>
        <taxon>Methanomicrobiales</taxon>
        <taxon>Methanomicrobiaceae</taxon>
        <taxon>Methanoculleus</taxon>
    </lineage>
</organism>
<evidence type="ECO:0000313" key="9">
    <source>
        <dbReference type="Proteomes" id="UP001626603"/>
    </source>
</evidence>
<keyword evidence="2" id="KW-0813">Transport</keyword>
<dbReference type="AlphaFoldDB" id="A0ABD8A935"/>
<dbReference type="Proteomes" id="UP001626603">
    <property type="component" value="Chromosome"/>
</dbReference>
<sequence>MEKKQIYIGLAVIVVVIIAGVAIFWSQGGQAAPAADPVTSAELKTLRVGYLPNNGGTLIFVAQEKGFFREQGLNVELSSFTNSAEGVNAIISKKLDTGGFGVAPLVFIAKGADLTVYGGQMGAGAGIIVKPENAQLYNDLSDYKGKTVATVRMSSGDINFRGALLDAGFDLKKDITIQELESAAAVTEAVKSGKVDVGLTWTPYMEIAKKQNLPVVLYTDDYFPKHPCCRISALTETLEKDRDTYVKYEKALIKAYHYSKTNPEETVDAVLKYVQTDRDVLTEAINSPHFYISPDPNTKGILHTYDLLTRIKYVDTTTVDVNDHINTSIYKEALDELIRENPNETFYQELKAEFATLNPS</sequence>
<dbReference type="CDD" id="cd13553">
    <property type="entry name" value="PBP2_NrtA_CpmA_like"/>
    <property type="match status" value="1"/>
</dbReference>
<accession>A0ABD8A935</accession>
<evidence type="ECO:0000256" key="4">
    <source>
        <dbReference type="ARBA" id="ARBA00022519"/>
    </source>
</evidence>
<evidence type="ECO:0000256" key="3">
    <source>
        <dbReference type="ARBA" id="ARBA00022475"/>
    </source>
</evidence>
<dbReference type="SUPFAM" id="SSF53850">
    <property type="entry name" value="Periplasmic binding protein-like II"/>
    <property type="match status" value="1"/>
</dbReference>
<feature type="transmembrane region" description="Helical" evidence="6">
    <location>
        <begin position="7"/>
        <end position="25"/>
    </location>
</feature>
<evidence type="ECO:0000313" key="8">
    <source>
        <dbReference type="EMBL" id="WOX55635.1"/>
    </source>
</evidence>
<evidence type="ECO:0000256" key="5">
    <source>
        <dbReference type="ARBA" id="ARBA00023136"/>
    </source>
</evidence>
<proteinExistence type="predicted"/>
<dbReference type="SMART" id="SM00062">
    <property type="entry name" value="PBPb"/>
    <property type="match status" value="1"/>
</dbReference>
<keyword evidence="5 6" id="KW-0472">Membrane</keyword>
<dbReference type="Gene3D" id="3.40.190.10">
    <property type="entry name" value="Periplasmic binding protein-like II"/>
    <property type="match status" value="2"/>
</dbReference>
<feature type="domain" description="Solute-binding protein family 3/N-terminal" evidence="7">
    <location>
        <begin position="45"/>
        <end position="260"/>
    </location>
</feature>
<keyword evidence="6" id="KW-0812">Transmembrane</keyword>
<evidence type="ECO:0000256" key="6">
    <source>
        <dbReference type="SAM" id="Phobius"/>
    </source>
</evidence>
<keyword evidence="3" id="KW-1003">Cell membrane</keyword>
<dbReference type="InterPro" id="IPR001638">
    <property type="entry name" value="Solute-binding_3/MltF_N"/>
</dbReference>
<dbReference type="Pfam" id="PF13379">
    <property type="entry name" value="NMT1_2"/>
    <property type="match status" value="1"/>
</dbReference>
<dbReference type="PANTHER" id="PTHR30024">
    <property type="entry name" value="ALIPHATIC SULFONATES-BINDING PROTEIN-RELATED"/>
    <property type="match status" value="1"/>
</dbReference>
<dbReference type="PANTHER" id="PTHR30024:SF42">
    <property type="entry name" value="ALIPHATIC SULFONATES-BINDING PROTEIN-RELATED"/>
    <property type="match status" value="1"/>
</dbReference>
<dbReference type="GO" id="GO:0012505">
    <property type="term" value="C:endomembrane system"/>
    <property type="evidence" value="ECO:0007669"/>
    <property type="project" value="UniProtKB-SubCell"/>
</dbReference>
<keyword evidence="4" id="KW-0997">Cell inner membrane</keyword>
<evidence type="ECO:0000256" key="2">
    <source>
        <dbReference type="ARBA" id="ARBA00022448"/>
    </source>
</evidence>
<evidence type="ECO:0000259" key="7">
    <source>
        <dbReference type="SMART" id="SM00062"/>
    </source>
</evidence>
<name>A0ABD8A935_9EURY</name>
<dbReference type="EMBL" id="CP137641">
    <property type="protein sequence ID" value="WOX55635.1"/>
    <property type="molecule type" value="Genomic_DNA"/>
</dbReference>
<gene>
    <name evidence="8" type="ORF">R6Y95_09200</name>
</gene>
<dbReference type="InterPro" id="IPR044527">
    <property type="entry name" value="NrtA/CpmA_ABC-bd_dom"/>
</dbReference>
<protein>
    <submittedName>
        <fullName evidence="8">ABC transporter substrate-binding protein</fullName>
    </submittedName>
</protein>